<feature type="compositionally biased region" description="Low complexity" evidence="3">
    <location>
        <begin position="556"/>
        <end position="579"/>
    </location>
</feature>
<proteinExistence type="predicted"/>
<gene>
    <name evidence="4" type="ORF">YASMINEVIRUS_1440</name>
</gene>
<dbReference type="Pfam" id="PF12796">
    <property type="entry name" value="Ank_2"/>
    <property type="match status" value="1"/>
</dbReference>
<dbReference type="InterPro" id="IPR051165">
    <property type="entry name" value="Multifunctional_ANK_Repeat"/>
</dbReference>
<dbReference type="InterPro" id="IPR002110">
    <property type="entry name" value="Ankyrin_rpt"/>
</dbReference>
<dbReference type="SUPFAM" id="SSF48403">
    <property type="entry name" value="Ankyrin repeat"/>
    <property type="match status" value="1"/>
</dbReference>
<sequence>LKIVIISRKMEKIVSHLLCPSCGHLLLDPVMDVEGGPIYNRSCFIKILKTRAETGKGQCIDHNDWPNTTSAFFSPVLTIRNLVFDMIQNTDFLTEKAKKIPVNLIIESKIPSSMLKYFTIPDNFNQLVINYNSQKIYNALKSKVYTEEFLLNSFTEDLIRGIDFTYIDIRTKNSILITACRAPYPEIALTIIKYITNNFAQDVVLRMLNHVNHNFDTALTVSARRGLSDVVSALVKVNGVDINHVNRFGRSALFYMAGNSMEENLLCSSHLTHLSPSATSCEKVTLSLLDDYPVNYNQCDIIGTSVLMNACKNVSLNIVRKLLEKKDINVNHQNDEKNTALMYLCHMDAQTIDNLLFDSLNKCSKGHCNVVKECKRLAEDVASLVLDVLKIQHIDIDCTNDHGYDALAYAVRTSDDVSIKLIDMGAPVDRVYSGGNTVLLTACNEGNIKVVAKLLSLSKDVLINHRDEEGFDALIELCAVVARNREQITQYKLFLENKTDRKTEETLREYIVSLTKSHDDAMNTIIMLVNHPDFVVNEESLEEIKLQFEPDSTFNSGSGSSDSVEVESVSGVDSSASTTTDASLEIYLKSELEMDYDRIMEVVRSKQKTQTRSD</sequence>
<evidence type="ECO:0000313" key="5">
    <source>
        <dbReference type="Proteomes" id="UP000594342"/>
    </source>
</evidence>
<evidence type="ECO:0000313" key="4">
    <source>
        <dbReference type="EMBL" id="VBB18908.1"/>
    </source>
</evidence>
<dbReference type="PANTHER" id="PTHR24123">
    <property type="entry name" value="ANKYRIN REPEAT-CONTAINING"/>
    <property type="match status" value="1"/>
</dbReference>
<protein>
    <submittedName>
        <fullName evidence="4">Uncharacterized protein</fullName>
    </submittedName>
</protein>
<dbReference type="EMBL" id="UPSH01000001">
    <property type="protein sequence ID" value="VBB18908.1"/>
    <property type="molecule type" value="Genomic_DNA"/>
</dbReference>
<dbReference type="Gene3D" id="1.25.40.20">
    <property type="entry name" value="Ankyrin repeat-containing domain"/>
    <property type="match status" value="2"/>
</dbReference>
<accession>A0A5K0UA70</accession>
<dbReference type="Proteomes" id="UP000594342">
    <property type="component" value="Unassembled WGS sequence"/>
</dbReference>
<keyword evidence="2" id="KW-0040">ANK repeat</keyword>
<keyword evidence="5" id="KW-1185">Reference proteome</keyword>
<evidence type="ECO:0000256" key="3">
    <source>
        <dbReference type="SAM" id="MobiDB-lite"/>
    </source>
</evidence>
<organism evidence="4 5">
    <name type="scientific">Yasminevirus sp. GU-2018</name>
    <dbReference type="NCBI Taxonomy" id="2420051"/>
    <lineage>
        <taxon>Viruses</taxon>
        <taxon>Varidnaviria</taxon>
        <taxon>Bamfordvirae</taxon>
        <taxon>Nucleocytoviricota</taxon>
        <taxon>Megaviricetes</taxon>
        <taxon>Imitervirales</taxon>
        <taxon>Mimiviridae</taxon>
        <taxon>Klosneuvirinae</taxon>
        <taxon>Yasminevirus</taxon>
        <taxon>Yasminevirus saudimassiliense</taxon>
    </lineage>
</organism>
<evidence type="ECO:0000256" key="2">
    <source>
        <dbReference type="ARBA" id="ARBA00023043"/>
    </source>
</evidence>
<evidence type="ECO:0000256" key="1">
    <source>
        <dbReference type="ARBA" id="ARBA00022737"/>
    </source>
</evidence>
<reference evidence="4 5" key="1">
    <citation type="submission" date="2018-10" db="EMBL/GenBank/DDBJ databases">
        <authorList>
            <consortium name="IHU Genomes"/>
        </authorList>
    </citation>
    <scope>NUCLEOTIDE SEQUENCE [LARGE SCALE GENOMIC DNA]</scope>
    <source>
        <strain evidence="4 5">A1</strain>
    </source>
</reference>
<dbReference type="SMART" id="SM00248">
    <property type="entry name" value="ANK"/>
    <property type="match status" value="5"/>
</dbReference>
<feature type="region of interest" description="Disordered" evidence="3">
    <location>
        <begin position="552"/>
        <end position="579"/>
    </location>
</feature>
<feature type="non-terminal residue" evidence="4">
    <location>
        <position position="1"/>
    </location>
</feature>
<dbReference type="InterPro" id="IPR036770">
    <property type="entry name" value="Ankyrin_rpt-contain_sf"/>
</dbReference>
<comment type="caution">
    <text evidence="4">The sequence shown here is derived from an EMBL/GenBank/DDBJ whole genome shotgun (WGS) entry which is preliminary data.</text>
</comment>
<keyword evidence="1" id="KW-0677">Repeat</keyword>
<name>A0A5K0UA70_9VIRU</name>